<keyword evidence="8" id="KW-0560">Oxidoreductase</keyword>
<evidence type="ECO:0000256" key="1">
    <source>
        <dbReference type="ARBA" id="ARBA00004651"/>
    </source>
</evidence>
<evidence type="ECO:0000256" key="7">
    <source>
        <dbReference type="SAM" id="Phobius"/>
    </source>
</evidence>
<keyword evidence="3" id="KW-1003">Cell membrane</keyword>
<keyword evidence="4 7" id="KW-0812">Transmembrane</keyword>
<accession>A0A1X9M9S0</accession>
<comment type="subcellular location">
    <subcellularLocation>
        <location evidence="1">Cell membrane</location>
        <topology evidence="1">Multi-pass membrane protein</topology>
    </subcellularLocation>
</comment>
<proteinExistence type="inferred from homology"/>
<dbReference type="Pfam" id="PF07681">
    <property type="entry name" value="DoxX"/>
    <property type="match status" value="1"/>
</dbReference>
<evidence type="ECO:0000256" key="5">
    <source>
        <dbReference type="ARBA" id="ARBA00022989"/>
    </source>
</evidence>
<dbReference type="InterPro" id="IPR032808">
    <property type="entry name" value="DoxX"/>
</dbReference>
<name>A0A1X9M9S0_9BACI</name>
<gene>
    <name evidence="8" type="primary">catD_2</name>
    <name evidence="8" type="ORF">BkAM31D_10425</name>
</gene>
<evidence type="ECO:0000256" key="3">
    <source>
        <dbReference type="ARBA" id="ARBA00022475"/>
    </source>
</evidence>
<feature type="transmembrane region" description="Helical" evidence="7">
    <location>
        <begin position="100"/>
        <end position="123"/>
    </location>
</feature>
<dbReference type="GO" id="GO:0016491">
    <property type="term" value="F:oxidoreductase activity"/>
    <property type="evidence" value="ECO:0007669"/>
    <property type="project" value="UniProtKB-KW"/>
</dbReference>
<dbReference type="PANTHER" id="PTHR33452">
    <property type="entry name" value="OXIDOREDUCTASE CATD-RELATED"/>
    <property type="match status" value="1"/>
</dbReference>
<evidence type="ECO:0000256" key="2">
    <source>
        <dbReference type="ARBA" id="ARBA00006679"/>
    </source>
</evidence>
<keyword evidence="5 7" id="KW-1133">Transmembrane helix</keyword>
<dbReference type="InterPro" id="IPR051907">
    <property type="entry name" value="DoxX-like_oxidoreductase"/>
</dbReference>
<evidence type="ECO:0000313" key="9">
    <source>
        <dbReference type="Proteomes" id="UP000193006"/>
    </source>
</evidence>
<feature type="transmembrane region" description="Helical" evidence="7">
    <location>
        <begin position="70"/>
        <end position="88"/>
    </location>
</feature>
<keyword evidence="6 7" id="KW-0472">Membrane</keyword>
<feature type="transmembrane region" description="Helical" evidence="7">
    <location>
        <begin position="6"/>
        <end position="24"/>
    </location>
</feature>
<dbReference type="EC" id="1.-.-.-" evidence="8"/>
<protein>
    <submittedName>
        <fullName evidence="8">Putative oxidoreductase CatD</fullName>
        <ecNumber evidence="8">1.-.-.-</ecNumber>
    </submittedName>
</protein>
<organism evidence="8 9">
    <name type="scientific">Halalkalibacter krulwichiae</name>
    <dbReference type="NCBI Taxonomy" id="199441"/>
    <lineage>
        <taxon>Bacteria</taxon>
        <taxon>Bacillati</taxon>
        <taxon>Bacillota</taxon>
        <taxon>Bacilli</taxon>
        <taxon>Bacillales</taxon>
        <taxon>Bacillaceae</taxon>
        <taxon>Halalkalibacter</taxon>
    </lineage>
</organism>
<feature type="transmembrane region" description="Helical" evidence="7">
    <location>
        <begin position="45"/>
        <end position="64"/>
    </location>
</feature>
<dbReference type="KEGG" id="bkw:BkAM31D_10425"/>
<comment type="similarity">
    <text evidence="2">Belongs to the DoxX family.</text>
</comment>
<keyword evidence="9" id="KW-1185">Reference proteome</keyword>
<dbReference type="Proteomes" id="UP000193006">
    <property type="component" value="Chromosome"/>
</dbReference>
<evidence type="ECO:0000313" key="8">
    <source>
        <dbReference type="EMBL" id="ARK30209.1"/>
    </source>
</evidence>
<dbReference type="EMBL" id="CP020814">
    <property type="protein sequence ID" value="ARK30209.1"/>
    <property type="molecule type" value="Genomic_DNA"/>
</dbReference>
<evidence type="ECO:0000256" key="4">
    <source>
        <dbReference type="ARBA" id="ARBA00022692"/>
    </source>
</evidence>
<dbReference type="GO" id="GO:0005886">
    <property type="term" value="C:plasma membrane"/>
    <property type="evidence" value="ECO:0007669"/>
    <property type="project" value="UniProtKB-SubCell"/>
</dbReference>
<dbReference type="AlphaFoldDB" id="A0A1X9M9S0"/>
<dbReference type="PANTHER" id="PTHR33452:SF1">
    <property type="entry name" value="INNER MEMBRANE PROTEIN YPHA-RELATED"/>
    <property type="match status" value="1"/>
</dbReference>
<dbReference type="STRING" id="199441.BkAM31D_10425"/>
<reference evidence="8 9" key="1">
    <citation type="submission" date="2017-04" db="EMBL/GenBank/DDBJ databases">
        <title>Bacillus krulwichiae AM31D Genome sequencing and assembly.</title>
        <authorList>
            <person name="Krulwich T.A."/>
            <person name="Anastor L."/>
            <person name="Ehrlich R."/>
            <person name="Ehrlich G.D."/>
            <person name="Janto B."/>
        </authorList>
    </citation>
    <scope>NUCLEOTIDE SEQUENCE [LARGE SCALE GENOMIC DNA]</scope>
    <source>
        <strain evidence="8 9">AM31D</strain>
    </source>
</reference>
<dbReference type="RefSeq" id="WP_066151695.1">
    <property type="nucleotide sequence ID" value="NZ_CP020814.1"/>
</dbReference>
<evidence type="ECO:0000256" key="6">
    <source>
        <dbReference type="ARBA" id="ARBA00023136"/>
    </source>
</evidence>
<sequence>MNKNELGLFIVRVVVGLTFFFHGLDKFQSGIANIAGWFESIGLPGFLAYIVAIIELVGGLAMVLGIGTKVIGALFAIIMVGAILTTKWPEGFLGGFELDVILLAASIQLIISSSQSFSIGAYFNKPKHETVQHN</sequence>